<evidence type="ECO:0000313" key="3">
    <source>
        <dbReference type="Proteomes" id="UP000023152"/>
    </source>
</evidence>
<reference evidence="2 3" key="1">
    <citation type="journal article" date="2013" name="Curr. Biol.">
        <title>The Genome of the Foraminiferan Reticulomyxa filosa.</title>
        <authorList>
            <person name="Glockner G."/>
            <person name="Hulsmann N."/>
            <person name="Schleicher M."/>
            <person name="Noegel A.A."/>
            <person name="Eichinger L."/>
            <person name="Gallinger C."/>
            <person name="Pawlowski J."/>
            <person name="Sierra R."/>
            <person name="Euteneuer U."/>
            <person name="Pillet L."/>
            <person name="Moustafa A."/>
            <person name="Platzer M."/>
            <person name="Groth M."/>
            <person name="Szafranski K."/>
            <person name="Schliwa M."/>
        </authorList>
    </citation>
    <scope>NUCLEOTIDE SEQUENCE [LARGE SCALE GENOMIC DNA]</scope>
</reference>
<feature type="compositionally biased region" description="Basic and acidic residues" evidence="1">
    <location>
        <begin position="85"/>
        <end position="99"/>
    </location>
</feature>
<protein>
    <submittedName>
        <fullName evidence="2">RNA binding protein</fullName>
    </submittedName>
</protein>
<dbReference type="AlphaFoldDB" id="X6LUB4"/>
<organism evidence="2 3">
    <name type="scientific">Reticulomyxa filosa</name>
    <dbReference type="NCBI Taxonomy" id="46433"/>
    <lineage>
        <taxon>Eukaryota</taxon>
        <taxon>Sar</taxon>
        <taxon>Rhizaria</taxon>
        <taxon>Retaria</taxon>
        <taxon>Foraminifera</taxon>
        <taxon>Monothalamids</taxon>
        <taxon>Reticulomyxidae</taxon>
        <taxon>Reticulomyxa</taxon>
    </lineage>
</organism>
<evidence type="ECO:0000313" key="2">
    <source>
        <dbReference type="EMBL" id="ETO04732.1"/>
    </source>
</evidence>
<dbReference type="Proteomes" id="UP000023152">
    <property type="component" value="Unassembled WGS sequence"/>
</dbReference>
<dbReference type="EMBL" id="ASPP01028993">
    <property type="protein sequence ID" value="ETO04732.1"/>
    <property type="molecule type" value="Genomic_DNA"/>
</dbReference>
<feature type="region of interest" description="Disordered" evidence="1">
    <location>
        <begin position="53"/>
        <end position="99"/>
    </location>
</feature>
<gene>
    <name evidence="2" type="ORF">RFI_32657</name>
</gene>
<sequence length="164" mass="18414">MRYKKICPVCRRNLLSEDQSHDAINAANNGHDNANVGDNDNLENAIRLDNLDDSFNNLNNNNNNDNNDNNNGGNDDGNEDNEENDEHRHNNNDGRARQRHLEPGGLLGFLLPFFPLDFQGISIEDQVQQVVEVLGNTVSVADIRRELLTTHSVSRTIARLLDSQ</sequence>
<name>X6LUB4_RETFI</name>
<feature type="compositionally biased region" description="Low complexity" evidence="1">
    <location>
        <begin position="53"/>
        <end position="73"/>
    </location>
</feature>
<dbReference type="Gene3D" id="1.10.8.10">
    <property type="entry name" value="DNA helicase RuvA subunit, C-terminal domain"/>
    <property type="match status" value="1"/>
</dbReference>
<evidence type="ECO:0000256" key="1">
    <source>
        <dbReference type="SAM" id="MobiDB-lite"/>
    </source>
</evidence>
<keyword evidence="3" id="KW-1185">Reference proteome</keyword>
<accession>X6LUB4</accession>
<proteinExistence type="predicted"/>
<comment type="caution">
    <text evidence="2">The sequence shown here is derived from an EMBL/GenBank/DDBJ whole genome shotgun (WGS) entry which is preliminary data.</text>
</comment>